<feature type="region of interest" description="Disordered" evidence="1">
    <location>
        <begin position="40"/>
        <end position="78"/>
    </location>
</feature>
<protein>
    <submittedName>
        <fullName evidence="2">Uncharacterized protein</fullName>
    </submittedName>
</protein>
<dbReference type="EMBL" id="JABDTM020019147">
    <property type="protein sequence ID" value="KAH0817612.1"/>
    <property type="molecule type" value="Genomic_DNA"/>
</dbReference>
<keyword evidence="3" id="KW-1185">Reference proteome</keyword>
<sequence>MGDPIWGQPRKVQRDVAIFGEIFYFGGFLVPPMGDLEDIQRSAREIPGNSRKRQGKIRGNGDLRETQGDPGEVQRDPGRYPTAEIFVLHKEEPEEIQGDPEKTLTNGEWKIQRKQGDVGWEIKKRYRKIHVIPGCLRGIQDIQKKYREMGDIGRCVMADEEEIQGDTGEFVADTGTSVKYPLRYGKIQGTSREIRKVSRREIWEDILTRRYQRRYKEIQKRHWEIKKKYREIHVIPGSLRGIQDIQKRYREGRRGMEDEEEIQGGRYWGIRDGYRDIRKRSSDIHGNKESVEEVFYCGHSFFVVGCFQTNVESAADSFRAYFSALIVSNNSPKISRSRQSGIIHCLIFSDIHFDGVTLETFTRRLSDKAPALHQTKRPEKIRIRGHCSKRNDICSLPRKHNHISLSTEDAVKLLYTKRDEVFEGTRGGETSYRLDWRIGSDLHPGAIKCTDDREFFHPSGKRNKQRRRAIQKQTLKSRTLSEHFCKFPVAGGDHSSARNERRGVFTSDGRVDGASRGWLCRDGLRRVERLHFQRTHRRHQIILPVTARQWNTPARDRIPFDRLRTHRSLFPITPFT</sequence>
<accession>A0A8J6LF32</accession>
<organism evidence="2 3">
    <name type="scientific">Tenebrio molitor</name>
    <name type="common">Yellow mealworm beetle</name>
    <dbReference type="NCBI Taxonomy" id="7067"/>
    <lineage>
        <taxon>Eukaryota</taxon>
        <taxon>Metazoa</taxon>
        <taxon>Ecdysozoa</taxon>
        <taxon>Arthropoda</taxon>
        <taxon>Hexapoda</taxon>
        <taxon>Insecta</taxon>
        <taxon>Pterygota</taxon>
        <taxon>Neoptera</taxon>
        <taxon>Endopterygota</taxon>
        <taxon>Coleoptera</taxon>
        <taxon>Polyphaga</taxon>
        <taxon>Cucujiformia</taxon>
        <taxon>Tenebrionidae</taxon>
        <taxon>Tenebrio</taxon>
    </lineage>
</organism>
<dbReference type="Proteomes" id="UP000719412">
    <property type="component" value="Unassembled WGS sequence"/>
</dbReference>
<dbReference type="AlphaFoldDB" id="A0A8J6LF32"/>
<name>A0A8J6LF32_TENMO</name>
<reference evidence="2" key="2">
    <citation type="submission" date="2021-08" db="EMBL/GenBank/DDBJ databases">
        <authorList>
            <person name="Eriksson T."/>
        </authorList>
    </citation>
    <scope>NUCLEOTIDE SEQUENCE</scope>
    <source>
        <strain evidence="2">Stoneville</strain>
        <tissue evidence="2">Whole head</tissue>
    </source>
</reference>
<gene>
    <name evidence="2" type="ORF">GEV33_005179</name>
</gene>
<comment type="caution">
    <text evidence="2">The sequence shown here is derived from an EMBL/GenBank/DDBJ whole genome shotgun (WGS) entry which is preliminary data.</text>
</comment>
<evidence type="ECO:0000256" key="1">
    <source>
        <dbReference type="SAM" id="MobiDB-lite"/>
    </source>
</evidence>
<proteinExistence type="predicted"/>
<reference evidence="2" key="1">
    <citation type="journal article" date="2020" name="J Insects Food Feed">
        <title>The yellow mealworm (Tenebrio molitor) genome: a resource for the emerging insects as food and feed industry.</title>
        <authorList>
            <person name="Eriksson T."/>
            <person name="Andere A."/>
            <person name="Kelstrup H."/>
            <person name="Emery V."/>
            <person name="Picard C."/>
        </authorList>
    </citation>
    <scope>NUCLEOTIDE SEQUENCE</scope>
    <source>
        <strain evidence="2">Stoneville</strain>
        <tissue evidence="2">Whole head</tissue>
    </source>
</reference>
<evidence type="ECO:0000313" key="2">
    <source>
        <dbReference type="EMBL" id="KAH0817612.1"/>
    </source>
</evidence>
<evidence type="ECO:0000313" key="3">
    <source>
        <dbReference type="Proteomes" id="UP000719412"/>
    </source>
</evidence>
<feature type="compositionally biased region" description="Basic and acidic residues" evidence="1">
    <location>
        <begin position="59"/>
        <end position="78"/>
    </location>
</feature>